<dbReference type="AlphaFoldDB" id="A0A445AN37"/>
<protein>
    <recommendedName>
        <fullName evidence="8">Protein kinase domain-containing protein</fullName>
    </recommendedName>
</protein>
<keyword evidence="6" id="KW-0472">Membrane</keyword>
<keyword evidence="2" id="KW-0418">Kinase</keyword>
<accession>A0A445AN37</accession>
<gene>
    <name evidence="9" type="ORF">Ahy_B01g051905</name>
</gene>
<evidence type="ECO:0000256" key="7">
    <source>
        <dbReference type="ARBA" id="ARBA00023180"/>
    </source>
</evidence>
<dbReference type="GO" id="GO:0005524">
    <property type="term" value="F:ATP binding"/>
    <property type="evidence" value="ECO:0007669"/>
    <property type="project" value="InterPro"/>
</dbReference>
<dbReference type="InterPro" id="IPR045874">
    <property type="entry name" value="LRK10/LRL21-25-like"/>
</dbReference>
<proteinExistence type="predicted"/>
<keyword evidence="2" id="KW-0808">Transferase</keyword>
<name>A0A445AN37_ARAHY</name>
<dbReference type="Pfam" id="PF07714">
    <property type="entry name" value="PK_Tyr_Ser-Thr"/>
    <property type="match status" value="1"/>
</dbReference>
<dbReference type="InterPro" id="IPR001245">
    <property type="entry name" value="Ser-Thr/Tyr_kinase_cat_dom"/>
</dbReference>
<dbReference type="GO" id="GO:0004674">
    <property type="term" value="F:protein serine/threonine kinase activity"/>
    <property type="evidence" value="ECO:0007669"/>
    <property type="project" value="UniProtKB-KW"/>
</dbReference>
<evidence type="ECO:0000256" key="6">
    <source>
        <dbReference type="ARBA" id="ARBA00023136"/>
    </source>
</evidence>
<keyword evidence="2" id="KW-0723">Serine/threonine-protein kinase</keyword>
<dbReference type="Gene3D" id="3.30.200.20">
    <property type="entry name" value="Phosphorylase Kinase, domain 1"/>
    <property type="match status" value="1"/>
</dbReference>
<evidence type="ECO:0000256" key="3">
    <source>
        <dbReference type="ARBA" id="ARBA00022692"/>
    </source>
</evidence>
<dbReference type="GO" id="GO:0016020">
    <property type="term" value="C:membrane"/>
    <property type="evidence" value="ECO:0007669"/>
    <property type="project" value="UniProtKB-SubCell"/>
</dbReference>
<evidence type="ECO:0000256" key="1">
    <source>
        <dbReference type="ARBA" id="ARBA00004479"/>
    </source>
</evidence>
<evidence type="ECO:0000313" key="9">
    <source>
        <dbReference type="EMBL" id="RYR27843.1"/>
    </source>
</evidence>
<dbReference type="STRING" id="3818.A0A445AN37"/>
<sequence>MINSFYEKLEEGGYGIRYKASLHDGRQVAVKILKEPKENVEEFVNEVVIVSKISHVNTVSLLKFCYQINKQTLIYEFKSNGSLDKFTHKQLAKIYKKKKSIVSLLGTRGTTGYIAPEIFSQMYGGIFHKSDMNYDTEKSHSRELYFTDWIYRNFKESNIHTRSLVSGKEENDTIINITLVNLWCI</sequence>
<evidence type="ECO:0000256" key="5">
    <source>
        <dbReference type="ARBA" id="ARBA00022989"/>
    </source>
</evidence>
<dbReference type="InterPro" id="IPR011009">
    <property type="entry name" value="Kinase-like_dom_sf"/>
</dbReference>
<organism evidence="9 10">
    <name type="scientific">Arachis hypogaea</name>
    <name type="common">Peanut</name>
    <dbReference type="NCBI Taxonomy" id="3818"/>
    <lineage>
        <taxon>Eukaryota</taxon>
        <taxon>Viridiplantae</taxon>
        <taxon>Streptophyta</taxon>
        <taxon>Embryophyta</taxon>
        <taxon>Tracheophyta</taxon>
        <taxon>Spermatophyta</taxon>
        <taxon>Magnoliopsida</taxon>
        <taxon>eudicotyledons</taxon>
        <taxon>Gunneridae</taxon>
        <taxon>Pentapetalae</taxon>
        <taxon>rosids</taxon>
        <taxon>fabids</taxon>
        <taxon>Fabales</taxon>
        <taxon>Fabaceae</taxon>
        <taxon>Papilionoideae</taxon>
        <taxon>50 kb inversion clade</taxon>
        <taxon>dalbergioids sensu lato</taxon>
        <taxon>Dalbergieae</taxon>
        <taxon>Pterocarpus clade</taxon>
        <taxon>Arachis</taxon>
    </lineage>
</organism>
<comment type="subcellular location">
    <subcellularLocation>
        <location evidence="1">Membrane</location>
        <topology evidence="1">Single-pass type I membrane protein</topology>
    </subcellularLocation>
</comment>
<keyword evidence="4" id="KW-0732">Signal</keyword>
<feature type="domain" description="Protein kinase" evidence="8">
    <location>
        <begin position="3"/>
        <end position="185"/>
    </location>
</feature>
<reference evidence="9 10" key="1">
    <citation type="submission" date="2019-01" db="EMBL/GenBank/DDBJ databases">
        <title>Sequencing of cultivated peanut Arachis hypogaea provides insights into genome evolution and oil improvement.</title>
        <authorList>
            <person name="Chen X."/>
        </authorList>
    </citation>
    <scope>NUCLEOTIDE SEQUENCE [LARGE SCALE GENOMIC DNA]</scope>
    <source>
        <strain evidence="10">cv. Fuhuasheng</strain>
        <tissue evidence="9">Leaves</tissue>
    </source>
</reference>
<evidence type="ECO:0000256" key="2">
    <source>
        <dbReference type="ARBA" id="ARBA00022527"/>
    </source>
</evidence>
<evidence type="ECO:0000259" key="8">
    <source>
        <dbReference type="PROSITE" id="PS50011"/>
    </source>
</evidence>
<dbReference type="Proteomes" id="UP000289738">
    <property type="component" value="Chromosome B01"/>
</dbReference>
<dbReference type="SUPFAM" id="SSF56112">
    <property type="entry name" value="Protein kinase-like (PK-like)"/>
    <property type="match status" value="1"/>
</dbReference>
<comment type="caution">
    <text evidence="9">The sequence shown here is derived from an EMBL/GenBank/DDBJ whole genome shotgun (WGS) entry which is preliminary data.</text>
</comment>
<keyword evidence="3" id="KW-0812">Transmembrane</keyword>
<dbReference type="EMBL" id="SDMP01000011">
    <property type="protein sequence ID" value="RYR27843.1"/>
    <property type="molecule type" value="Genomic_DNA"/>
</dbReference>
<dbReference type="PANTHER" id="PTHR27009">
    <property type="entry name" value="RUST RESISTANCE KINASE LR10-RELATED"/>
    <property type="match status" value="1"/>
</dbReference>
<evidence type="ECO:0000256" key="4">
    <source>
        <dbReference type="ARBA" id="ARBA00022729"/>
    </source>
</evidence>
<evidence type="ECO:0000313" key="10">
    <source>
        <dbReference type="Proteomes" id="UP000289738"/>
    </source>
</evidence>
<dbReference type="InterPro" id="IPR000719">
    <property type="entry name" value="Prot_kinase_dom"/>
</dbReference>
<dbReference type="PROSITE" id="PS50011">
    <property type="entry name" value="PROTEIN_KINASE_DOM"/>
    <property type="match status" value="1"/>
</dbReference>
<keyword evidence="10" id="KW-1185">Reference proteome</keyword>
<keyword evidence="5" id="KW-1133">Transmembrane helix</keyword>
<keyword evidence="7" id="KW-0325">Glycoprotein</keyword>